<accession>A0A1C7NGZ0</accession>
<dbReference type="Proteomes" id="UP000093000">
    <property type="component" value="Unassembled WGS sequence"/>
</dbReference>
<evidence type="ECO:0000313" key="5">
    <source>
        <dbReference type="EMBL" id="OBZ88382.1"/>
    </source>
</evidence>
<evidence type="ECO:0000313" key="6">
    <source>
        <dbReference type="Proteomes" id="UP000093000"/>
    </source>
</evidence>
<keyword evidence="6" id="KW-1185">Reference proteome</keyword>
<keyword evidence="5" id="KW-0346">Stress response</keyword>
<evidence type="ECO:0000256" key="1">
    <source>
        <dbReference type="PROSITE-ProRule" id="PRU00285"/>
    </source>
</evidence>
<comment type="similarity">
    <text evidence="1 2">Belongs to the small heat shock protein (HSP20) family.</text>
</comment>
<dbReference type="InParanoid" id="A0A1C7NGZ0"/>
<feature type="compositionally biased region" description="Basic and acidic residues" evidence="3">
    <location>
        <begin position="12"/>
        <end position="24"/>
    </location>
</feature>
<evidence type="ECO:0000259" key="4">
    <source>
        <dbReference type="PROSITE" id="PS01031"/>
    </source>
</evidence>
<dbReference type="CDD" id="cd06464">
    <property type="entry name" value="ACD_sHsps-like"/>
    <property type="match status" value="1"/>
</dbReference>
<dbReference type="PROSITE" id="PS01031">
    <property type="entry name" value="SHSP"/>
    <property type="match status" value="1"/>
</dbReference>
<name>A0A1C7NGZ0_9FUNG</name>
<proteinExistence type="inferred from homology"/>
<dbReference type="Gene3D" id="2.60.40.790">
    <property type="match status" value="1"/>
</dbReference>
<dbReference type="EMBL" id="LUGH01000156">
    <property type="protein sequence ID" value="OBZ88382.1"/>
    <property type="molecule type" value="Genomic_DNA"/>
</dbReference>
<evidence type="ECO:0000256" key="2">
    <source>
        <dbReference type="RuleBase" id="RU003616"/>
    </source>
</evidence>
<evidence type="ECO:0000256" key="3">
    <source>
        <dbReference type="SAM" id="MobiDB-lite"/>
    </source>
</evidence>
<protein>
    <submittedName>
        <fullName evidence="5">Heat shock protein</fullName>
    </submittedName>
</protein>
<organism evidence="5 6">
    <name type="scientific">Choanephora cucurbitarum</name>
    <dbReference type="NCBI Taxonomy" id="101091"/>
    <lineage>
        <taxon>Eukaryota</taxon>
        <taxon>Fungi</taxon>
        <taxon>Fungi incertae sedis</taxon>
        <taxon>Mucoromycota</taxon>
        <taxon>Mucoromycotina</taxon>
        <taxon>Mucoromycetes</taxon>
        <taxon>Mucorales</taxon>
        <taxon>Mucorineae</taxon>
        <taxon>Choanephoraceae</taxon>
        <taxon>Choanephoroideae</taxon>
        <taxon>Choanephora</taxon>
    </lineage>
</organism>
<feature type="compositionally biased region" description="Polar residues" evidence="3">
    <location>
        <begin position="1"/>
        <end position="11"/>
    </location>
</feature>
<comment type="caution">
    <text evidence="5">The sequence shown here is derived from an EMBL/GenBank/DDBJ whole genome shotgun (WGS) entry which is preliminary data.</text>
</comment>
<gene>
    <name evidence="5" type="primary">hsp30_0</name>
    <name evidence="5" type="ORF">A0J61_03561</name>
</gene>
<feature type="non-terminal residue" evidence="5">
    <location>
        <position position="1"/>
    </location>
</feature>
<dbReference type="Pfam" id="PF00011">
    <property type="entry name" value="HSP20"/>
    <property type="match status" value="1"/>
</dbReference>
<feature type="region of interest" description="Disordered" evidence="3">
    <location>
        <begin position="1"/>
        <end position="24"/>
    </location>
</feature>
<dbReference type="InterPro" id="IPR002068">
    <property type="entry name" value="A-crystallin/Hsp20_dom"/>
</dbReference>
<dbReference type="InterPro" id="IPR008978">
    <property type="entry name" value="HSP20-like_chaperone"/>
</dbReference>
<feature type="domain" description="SHSP" evidence="4">
    <location>
        <begin position="1"/>
        <end position="86"/>
    </location>
</feature>
<reference evidence="5 6" key="1">
    <citation type="submission" date="2016-03" db="EMBL/GenBank/DDBJ databases">
        <title>Choanephora cucurbitarum.</title>
        <authorList>
            <person name="Min B."/>
            <person name="Park H."/>
            <person name="Park J.-H."/>
            <person name="Shin H.-D."/>
            <person name="Choi I.-G."/>
        </authorList>
    </citation>
    <scope>NUCLEOTIDE SEQUENCE [LARGE SCALE GENOMIC DNA]</scope>
    <source>
        <strain evidence="5 6">KUS-F28377</strain>
    </source>
</reference>
<dbReference type="OrthoDB" id="1431247at2759"/>
<feature type="non-terminal residue" evidence="5">
    <location>
        <position position="86"/>
    </location>
</feature>
<dbReference type="SUPFAM" id="SSF49764">
    <property type="entry name" value="HSP20-like chaperones"/>
    <property type="match status" value="1"/>
</dbReference>
<dbReference type="AlphaFoldDB" id="A0A1C7NGZ0"/>
<sequence>TGPEQTPQQTNTEEKQLDTTDTQEKALTQTDGQWWMKERVQSSFSRSFSFPTPINAENIKASFNNGILEIVVPKTTEDQTKRIDIQ</sequence>
<dbReference type="STRING" id="101091.A0A1C7NGZ0"/>